<keyword evidence="2" id="KW-0812">Transmembrane</keyword>
<proteinExistence type="predicted"/>
<keyword evidence="5" id="KW-1185">Reference proteome</keyword>
<reference evidence="4" key="1">
    <citation type="submission" date="2022-01" db="EMBL/GenBank/DDBJ databases">
        <title>Whole genome-based taxonomy of the Shewanellaceae.</title>
        <authorList>
            <person name="Martin-Rodriguez A.J."/>
        </authorList>
    </citation>
    <scope>NUCLEOTIDE SEQUENCE</scope>
    <source>
        <strain evidence="4">KCTC 23973</strain>
    </source>
</reference>
<dbReference type="Pfam" id="PF10675">
    <property type="entry name" value="DUF2489"/>
    <property type="match status" value="1"/>
</dbReference>
<evidence type="ECO:0000256" key="2">
    <source>
        <dbReference type="SAM" id="Phobius"/>
    </source>
</evidence>
<evidence type="ECO:0000313" key="4">
    <source>
        <dbReference type="EMBL" id="MCL1140485.1"/>
    </source>
</evidence>
<dbReference type="EMBL" id="JAKILB010000015">
    <property type="protein sequence ID" value="MCL1140485.1"/>
    <property type="molecule type" value="Genomic_DNA"/>
</dbReference>
<feature type="transmembrane region" description="Helical" evidence="2">
    <location>
        <begin position="6"/>
        <end position="25"/>
    </location>
</feature>
<protein>
    <submittedName>
        <fullName evidence="4">DUF2489 domain-containing protein</fullName>
    </submittedName>
</protein>
<comment type="caution">
    <text evidence="4">The sequence shown here is derived from an EMBL/GenBank/DDBJ whole genome shotgun (WGS) entry which is preliminary data.</text>
</comment>
<name>A0A9X1ZJ85_9GAMM</name>
<feature type="coiled-coil region" evidence="1">
    <location>
        <begin position="28"/>
        <end position="55"/>
    </location>
</feature>
<evidence type="ECO:0000256" key="1">
    <source>
        <dbReference type="SAM" id="Coils"/>
    </source>
</evidence>
<dbReference type="InterPro" id="IPR019617">
    <property type="entry name" value="DUF2489"/>
</dbReference>
<keyword evidence="1" id="KW-0175">Coiled coil</keyword>
<dbReference type="Proteomes" id="UP001139293">
    <property type="component" value="Unassembled WGS sequence"/>
</dbReference>
<dbReference type="RefSeq" id="WP_248951493.1">
    <property type="nucleotide sequence ID" value="NZ_JAKILB010000015.1"/>
</dbReference>
<keyword evidence="2" id="KW-0472">Membrane</keyword>
<dbReference type="AlphaFoldDB" id="A0A9X1ZJ85"/>
<evidence type="ECO:0000313" key="5">
    <source>
        <dbReference type="Proteomes" id="UP001139293"/>
    </source>
</evidence>
<keyword evidence="2" id="KW-1133">Transmembrane helix</keyword>
<sequence>MTTTFIILGALIIVALTAYATYLVIQIRKQQQRKIELQQQQAAAAKAKSDELLDNIRYIATAMLDGRCELSEGVMRIAKLFQLVGMAELVEKQYPATFAHFEIIKAHPIKEQRKGLDKQQRMKLDFARMRSEGELESQILEEAKLLSEFTPSSLH</sequence>
<feature type="domain" description="DUF2489" evidence="3">
    <location>
        <begin position="13"/>
        <end position="145"/>
    </location>
</feature>
<organism evidence="4 5">
    <name type="scientific">Shewanella pneumatophori</name>
    <dbReference type="NCBI Taxonomy" id="314092"/>
    <lineage>
        <taxon>Bacteria</taxon>
        <taxon>Pseudomonadati</taxon>
        <taxon>Pseudomonadota</taxon>
        <taxon>Gammaproteobacteria</taxon>
        <taxon>Alteromonadales</taxon>
        <taxon>Shewanellaceae</taxon>
        <taxon>Shewanella</taxon>
    </lineage>
</organism>
<gene>
    <name evidence="4" type="ORF">L2740_18280</name>
</gene>
<evidence type="ECO:0000259" key="3">
    <source>
        <dbReference type="Pfam" id="PF10675"/>
    </source>
</evidence>
<accession>A0A9X1ZJ85</accession>